<proteinExistence type="predicted"/>
<dbReference type="SMART" id="SM00773">
    <property type="entry name" value="WGR"/>
    <property type="match status" value="1"/>
</dbReference>
<sequence length="76" mass="8897">MHRSLERRDAPENIDRFYRIDLGRDLFGQWCVTRGWGRNGTYGRQKIDSFPSARDALQAFRALEAAKHRRGYVARG</sequence>
<dbReference type="InterPro" id="IPR036930">
    <property type="entry name" value="WGR_dom_sf"/>
</dbReference>
<dbReference type="InterPro" id="IPR049809">
    <property type="entry name" value="YehF/YfeS-like_WGR"/>
</dbReference>
<evidence type="ECO:0000313" key="2">
    <source>
        <dbReference type="EMBL" id="PVE47636.1"/>
    </source>
</evidence>
<feature type="domain" description="WGR" evidence="1">
    <location>
        <begin position="1"/>
        <end position="76"/>
    </location>
</feature>
<comment type="caution">
    <text evidence="2">The sequence shown here is derived from an EMBL/GenBank/DDBJ whole genome shotgun (WGS) entry which is preliminary data.</text>
</comment>
<name>A0A2T7USN4_9RHOB</name>
<evidence type="ECO:0000259" key="1">
    <source>
        <dbReference type="PROSITE" id="PS51977"/>
    </source>
</evidence>
<protein>
    <submittedName>
        <fullName evidence="2">WGR domain-containing protein</fullName>
    </submittedName>
</protein>
<dbReference type="EMBL" id="QDDR01000004">
    <property type="protein sequence ID" value="PVE47636.1"/>
    <property type="molecule type" value="Genomic_DNA"/>
</dbReference>
<evidence type="ECO:0000313" key="3">
    <source>
        <dbReference type="Proteomes" id="UP000244810"/>
    </source>
</evidence>
<dbReference type="InterPro" id="IPR008893">
    <property type="entry name" value="WGR_domain"/>
</dbReference>
<dbReference type="Gene3D" id="2.20.140.10">
    <property type="entry name" value="WGR domain"/>
    <property type="match status" value="1"/>
</dbReference>
<dbReference type="SUPFAM" id="SSF142921">
    <property type="entry name" value="WGR domain-like"/>
    <property type="match status" value="1"/>
</dbReference>
<dbReference type="OrthoDB" id="5801306at2"/>
<accession>A0A2T7USN4</accession>
<reference evidence="2 3" key="1">
    <citation type="journal article" date="2011" name="Syst. Appl. Microbiol.">
        <title>Defluviimonas denitrificans gen. nov., sp. nov., and Pararhodobacter aggregans gen. nov., sp. nov., non-phototrophic Rhodobacteraceae from the biofilter of a marine aquaculture.</title>
        <authorList>
            <person name="Foesel B.U."/>
            <person name="Drake H.L."/>
            <person name="Schramm A."/>
        </authorList>
    </citation>
    <scope>NUCLEOTIDE SEQUENCE [LARGE SCALE GENOMIC DNA]</scope>
    <source>
        <strain evidence="2 3">D1-19</strain>
    </source>
</reference>
<dbReference type="PROSITE" id="PS51977">
    <property type="entry name" value="WGR"/>
    <property type="match status" value="1"/>
</dbReference>
<gene>
    <name evidence="2" type="ORF">DDE23_09315</name>
</gene>
<organism evidence="2 3">
    <name type="scientific">Pararhodobacter aggregans</name>
    <dbReference type="NCBI Taxonomy" id="404875"/>
    <lineage>
        <taxon>Bacteria</taxon>
        <taxon>Pseudomonadati</taxon>
        <taxon>Pseudomonadota</taxon>
        <taxon>Alphaproteobacteria</taxon>
        <taxon>Rhodobacterales</taxon>
        <taxon>Paracoccaceae</taxon>
        <taxon>Pararhodobacter</taxon>
    </lineage>
</organism>
<dbReference type="CDD" id="cd07996">
    <property type="entry name" value="WGR_MMR_like"/>
    <property type="match status" value="1"/>
</dbReference>
<dbReference type="RefSeq" id="WP_107751008.1">
    <property type="nucleotide sequence ID" value="NZ_QBKF01000003.1"/>
</dbReference>
<keyword evidence="3" id="KW-1185">Reference proteome</keyword>
<dbReference type="AlphaFoldDB" id="A0A2T7USN4"/>
<dbReference type="Proteomes" id="UP000244810">
    <property type="component" value="Unassembled WGS sequence"/>
</dbReference>
<dbReference type="Pfam" id="PF05406">
    <property type="entry name" value="WGR"/>
    <property type="match status" value="1"/>
</dbReference>